<dbReference type="AlphaFoldDB" id="A0A644TI64"/>
<keyword evidence="3" id="KW-0732">Signal</keyword>
<evidence type="ECO:0000256" key="2">
    <source>
        <dbReference type="ARBA" id="ARBA00022692"/>
    </source>
</evidence>
<keyword evidence="5" id="KW-0998">Cell outer membrane</keyword>
<organism evidence="7">
    <name type="scientific">bioreactor metagenome</name>
    <dbReference type="NCBI Taxonomy" id="1076179"/>
    <lineage>
        <taxon>unclassified sequences</taxon>
        <taxon>metagenomes</taxon>
        <taxon>ecological metagenomes</taxon>
    </lineage>
</organism>
<reference evidence="7" key="1">
    <citation type="submission" date="2019-08" db="EMBL/GenBank/DDBJ databases">
        <authorList>
            <person name="Kucharzyk K."/>
            <person name="Murdoch R.W."/>
            <person name="Higgins S."/>
            <person name="Loffler F."/>
        </authorList>
    </citation>
    <scope>NUCLEOTIDE SEQUENCE</scope>
</reference>
<dbReference type="Gene3D" id="2.40.160.50">
    <property type="entry name" value="membrane protein fhac: a member of the omp85/tpsb transporter family"/>
    <property type="match status" value="1"/>
</dbReference>
<dbReference type="Pfam" id="PF01103">
    <property type="entry name" value="Omp85"/>
    <property type="match status" value="1"/>
</dbReference>
<feature type="domain" description="Bacterial surface antigen (D15)" evidence="6">
    <location>
        <begin position="509"/>
        <end position="810"/>
    </location>
</feature>
<dbReference type="EMBL" id="VSSQ01000033">
    <property type="protein sequence ID" value="MPL66603.1"/>
    <property type="molecule type" value="Genomic_DNA"/>
</dbReference>
<dbReference type="InterPro" id="IPR039910">
    <property type="entry name" value="D15-like"/>
</dbReference>
<evidence type="ECO:0000256" key="3">
    <source>
        <dbReference type="ARBA" id="ARBA00022729"/>
    </source>
</evidence>
<protein>
    <recommendedName>
        <fullName evidence="6">Bacterial surface antigen (D15) domain-containing protein</fullName>
    </recommendedName>
</protein>
<keyword evidence="4" id="KW-0472">Membrane</keyword>
<dbReference type="PANTHER" id="PTHR12815">
    <property type="entry name" value="SORTING AND ASSEMBLY MACHINERY SAMM50 PROTEIN FAMILY MEMBER"/>
    <property type="match status" value="1"/>
</dbReference>
<evidence type="ECO:0000256" key="1">
    <source>
        <dbReference type="ARBA" id="ARBA00004370"/>
    </source>
</evidence>
<comment type="subcellular location">
    <subcellularLocation>
        <location evidence="1">Membrane</location>
    </subcellularLocation>
</comment>
<dbReference type="PROSITE" id="PS51257">
    <property type="entry name" value="PROKAR_LIPOPROTEIN"/>
    <property type="match status" value="1"/>
</dbReference>
<accession>A0A644TI64</accession>
<gene>
    <name evidence="7" type="ORF">SDC9_12290</name>
</gene>
<evidence type="ECO:0000256" key="4">
    <source>
        <dbReference type="ARBA" id="ARBA00023136"/>
    </source>
</evidence>
<evidence type="ECO:0000256" key="5">
    <source>
        <dbReference type="ARBA" id="ARBA00023237"/>
    </source>
</evidence>
<dbReference type="GO" id="GO:0019867">
    <property type="term" value="C:outer membrane"/>
    <property type="evidence" value="ECO:0007669"/>
    <property type="project" value="InterPro"/>
</dbReference>
<name>A0A644TI64_9ZZZZ</name>
<keyword evidence="2" id="KW-0812">Transmembrane</keyword>
<comment type="caution">
    <text evidence="7">The sequence shown here is derived from an EMBL/GenBank/DDBJ whole genome shotgun (WGS) entry which is preliminary data.</text>
</comment>
<evidence type="ECO:0000259" key="6">
    <source>
        <dbReference type="Pfam" id="PF01103"/>
    </source>
</evidence>
<sequence>MEIKKRLNLLFIFFLSVILITACSPYKHISKDGYLLSKNKVLVDSKTLPKSDFVNLVRQDPNSTFLGVKLGMYFYSISPSGEDSIVNFFHRNIFRRLGQKPVEFNKDMTYSSSQEMKDYLRIKGCFDGKVVDSVIYKKRKAEVFYHVNIGKRYKIDTFFVSAEDSTILPSVLDIMSNTTIKKGIYYDETIFSDERDRLTLELRKQGYFDFSSEYILFNVDTANNNYSAKVNLFISSKRKSLTIEEDTLNIANDDSFSLFKKYKMRNIYIYSDYSTELLNTDLSKLDTSIIYHRQKDKFGLNKYIVIAPTPKKMNIKPILRSVMFQRDSLFSPVYAERTYNALNQLRNFKFIDISYIPSVLDNNLTELDTSLLDCVIRLSLVKPVQISTSLEANFSAVNNSLLETNSSNLGMEFNVGLSHKNTFKNAEIFSSNAKAAFEMRSDIFSNKVDTISRWSLVNALEAGIDFGIEFPRFLIPFGTKFYSMQFLPHTTIKAGYNFQKRTYFERSIFNLNYGYSWNYSTKYTHAIIPIDINFVKVNITSQEYVDFISNLDRRIRYQYSDHLVTASRYSFVYNSQKINKKEDFLYFRFNIESAGNIINLVNKTAKSTQNDLKQYTIFGIPYNQYLRTDFDIKKYIYLTEKQSLVFRAYGGIGVPYGNSKGLPYEKSFFSGGNNNHRAWELRELGPGSSKMDQTQLRYDRSGDIQIGGNIEYRFPIYSVFEGAAFMDVGNVWTLYDQKDMEGGQFQFNRFYNELALGSGLGLRLNLQFIIVRFDFAIKLWDPAKDLSDRWVLPNTEFSNIKLNFGIGYPF</sequence>
<proteinExistence type="predicted"/>
<evidence type="ECO:0000313" key="7">
    <source>
        <dbReference type="EMBL" id="MPL66603.1"/>
    </source>
</evidence>
<dbReference type="InterPro" id="IPR000184">
    <property type="entry name" value="Bac_surfAg_D15"/>
</dbReference>
<dbReference type="PANTHER" id="PTHR12815:SF47">
    <property type="entry name" value="TRANSLOCATION AND ASSEMBLY MODULE SUBUNIT TAMA"/>
    <property type="match status" value="1"/>
</dbReference>